<feature type="region of interest" description="Disordered" evidence="1">
    <location>
        <begin position="1"/>
        <end position="28"/>
    </location>
</feature>
<organism evidence="2 3">
    <name type="scientific">Panagrolaimus davidi</name>
    <dbReference type="NCBI Taxonomy" id="227884"/>
    <lineage>
        <taxon>Eukaryota</taxon>
        <taxon>Metazoa</taxon>
        <taxon>Ecdysozoa</taxon>
        <taxon>Nematoda</taxon>
        <taxon>Chromadorea</taxon>
        <taxon>Rhabditida</taxon>
        <taxon>Tylenchina</taxon>
        <taxon>Panagrolaimomorpha</taxon>
        <taxon>Panagrolaimoidea</taxon>
        <taxon>Panagrolaimidae</taxon>
        <taxon>Panagrolaimus</taxon>
    </lineage>
</organism>
<reference evidence="3" key="1">
    <citation type="submission" date="2022-11" db="UniProtKB">
        <authorList>
            <consortium name="WormBaseParasite"/>
        </authorList>
    </citation>
    <scope>IDENTIFICATION</scope>
</reference>
<protein>
    <submittedName>
        <fullName evidence="3">Uncharacterized protein</fullName>
    </submittedName>
</protein>
<sequence>MRRSDQIADLTSNSTSTSTKPNRKRKAEEVSTIVPIKQLHFKEPFRRQSWPFRDSFINYITKTPSNSKAWTKLIQSCKYFFAKNPILVTENLWWDEEKEWLASLKNDERPVDFSKLSSKVWITNKFNATYVPSENGISLIIPKIYKCDANFSRLLYDVISYEDFSFLSTNVRKIVLHENIVKNSDGSIVPFENLIAVLPKIKIIFFYDKIDSSCITKNTVKELLKIPHFSKIDRFELFGTTEKFDIETFFTYLKKNKHTKFTISFGNSISETYKNRLEEIVDEIIETEEHDYKIPEIEYNGINGEKLTKLCSLSYP</sequence>
<keyword evidence="2" id="KW-1185">Reference proteome</keyword>
<name>A0A914QBS2_9BILA</name>
<dbReference type="WBParaSite" id="PDA_v2.g29036.t1">
    <property type="protein sequence ID" value="PDA_v2.g29036.t1"/>
    <property type="gene ID" value="PDA_v2.g29036"/>
</dbReference>
<dbReference type="Proteomes" id="UP000887578">
    <property type="component" value="Unplaced"/>
</dbReference>
<evidence type="ECO:0000313" key="3">
    <source>
        <dbReference type="WBParaSite" id="PDA_v2.g29036.t1"/>
    </source>
</evidence>
<accession>A0A914QBS2</accession>
<evidence type="ECO:0000313" key="2">
    <source>
        <dbReference type="Proteomes" id="UP000887578"/>
    </source>
</evidence>
<dbReference type="AlphaFoldDB" id="A0A914QBS2"/>
<evidence type="ECO:0000256" key="1">
    <source>
        <dbReference type="SAM" id="MobiDB-lite"/>
    </source>
</evidence>
<proteinExistence type="predicted"/>